<organism evidence="9 10">
    <name type="scientific">Mycoplasma marinum</name>
    <dbReference type="NCBI Taxonomy" id="1937190"/>
    <lineage>
        <taxon>Bacteria</taxon>
        <taxon>Bacillati</taxon>
        <taxon>Mycoplasmatota</taxon>
        <taxon>Mollicutes</taxon>
        <taxon>Mycoplasmataceae</taxon>
        <taxon>Mycoplasma</taxon>
    </lineage>
</organism>
<dbReference type="OrthoDB" id="9789439at2"/>
<evidence type="ECO:0000256" key="5">
    <source>
        <dbReference type="ARBA" id="ARBA00022989"/>
    </source>
</evidence>
<evidence type="ECO:0000256" key="1">
    <source>
        <dbReference type="ARBA" id="ARBA00004651"/>
    </source>
</evidence>
<feature type="transmembrane region" description="Helical" evidence="7">
    <location>
        <begin position="160"/>
        <end position="182"/>
    </location>
</feature>
<feature type="transmembrane region" description="Helical" evidence="7">
    <location>
        <begin position="202"/>
        <end position="224"/>
    </location>
</feature>
<dbReference type="RefSeq" id="WP_131598295.1">
    <property type="nucleotide sequence ID" value="NZ_PSZO01000002.1"/>
</dbReference>
<gene>
    <name evidence="9" type="ORF">C4B24_00510</name>
</gene>
<dbReference type="CDD" id="cd06261">
    <property type="entry name" value="TM_PBP2"/>
    <property type="match status" value="1"/>
</dbReference>
<evidence type="ECO:0000256" key="4">
    <source>
        <dbReference type="ARBA" id="ARBA00022692"/>
    </source>
</evidence>
<dbReference type="Pfam" id="PF00528">
    <property type="entry name" value="BPD_transp_1"/>
    <property type="match status" value="1"/>
</dbReference>
<dbReference type="EMBL" id="PSZO01000002">
    <property type="protein sequence ID" value="TCG11865.1"/>
    <property type="molecule type" value="Genomic_DNA"/>
</dbReference>
<dbReference type="GO" id="GO:0005886">
    <property type="term" value="C:plasma membrane"/>
    <property type="evidence" value="ECO:0007669"/>
    <property type="project" value="UniProtKB-SubCell"/>
</dbReference>
<keyword evidence="10" id="KW-1185">Reference proteome</keyword>
<evidence type="ECO:0000313" key="10">
    <source>
        <dbReference type="Proteomes" id="UP000294192"/>
    </source>
</evidence>
<keyword evidence="3" id="KW-1003">Cell membrane</keyword>
<dbReference type="PANTHER" id="PTHR30465">
    <property type="entry name" value="INNER MEMBRANE ABC TRANSPORTER"/>
    <property type="match status" value="1"/>
</dbReference>
<evidence type="ECO:0000256" key="3">
    <source>
        <dbReference type="ARBA" id="ARBA00022475"/>
    </source>
</evidence>
<reference evidence="9 10" key="1">
    <citation type="submission" date="2018-02" db="EMBL/GenBank/DDBJ databases">
        <title>Mycoplasma marinum and Mycoplasma todarodis sp. nov., moderately halophilic and psychrotolerant mycoplasmas isolated from cephalopods.</title>
        <authorList>
            <person name="Viver T."/>
        </authorList>
    </citation>
    <scope>NUCLEOTIDE SEQUENCE [LARGE SCALE GENOMIC DNA]</scope>
    <source>
        <strain evidence="9 10">PE</strain>
    </source>
</reference>
<keyword evidence="2 7" id="KW-0813">Transport</keyword>
<evidence type="ECO:0000256" key="6">
    <source>
        <dbReference type="ARBA" id="ARBA00023136"/>
    </source>
</evidence>
<name>A0A4R0XVQ7_9MOLU</name>
<proteinExistence type="inferred from homology"/>
<dbReference type="PANTHER" id="PTHR30465:SF0">
    <property type="entry name" value="OLIGOPEPTIDE TRANSPORT SYSTEM PERMEASE PROTEIN APPB"/>
    <property type="match status" value="1"/>
</dbReference>
<keyword evidence="5 7" id="KW-1133">Transmembrane helix</keyword>
<dbReference type="GO" id="GO:0055085">
    <property type="term" value="P:transmembrane transport"/>
    <property type="evidence" value="ECO:0007669"/>
    <property type="project" value="InterPro"/>
</dbReference>
<feature type="transmembrane region" description="Helical" evidence="7">
    <location>
        <begin position="126"/>
        <end position="148"/>
    </location>
</feature>
<evidence type="ECO:0000313" key="9">
    <source>
        <dbReference type="EMBL" id="TCG11865.1"/>
    </source>
</evidence>
<dbReference type="InterPro" id="IPR035906">
    <property type="entry name" value="MetI-like_sf"/>
</dbReference>
<dbReference type="PROSITE" id="PS50928">
    <property type="entry name" value="ABC_TM1"/>
    <property type="match status" value="1"/>
</dbReference>
<sequence length="370" mass="41001">MTKYILKRLGLILISLFIILILTFFLMDLMKGYPTALSGLTGEADSGGPKNASSADNWKAFLDMPVFTRFVDFIKGIFIGKHDVTVILKDGSSTKLAIGRFGVIFDPTHKDNSLNISKVFFGPLKYSIMITLPAFVLSTILGITLGFIAGYKRGKWQDTLINVFVMFFVAVPSFVLAILFLILGKLGKMPIAFDESLGTAYLIKSLIIPVLVLTLGGIATLTYYTRNEVVEILKSDFVSIARAKGLNEMQVLKRHIFRNASIPLVSIIIPSFITLLMGSFIIEIFFAVPGTSSLIVNSVSAKEIYVIEFSILFFTTLSLLASLLVDVLYVVIDPRIKIAQSQKMSIYKKMKLSLKRRNKYKNATLAKGDS</sequence>
<evidence type="ECO:0000256" key="7">
    <source>
        <dbReference type="RuleBase" id="RU363032"/>
    </source>
</evidence>
<evidence type="ECO:0000259" key="8">
    <source>
        <dbReference type="PROSITE" id="PS50928"/>
    </source>
</evidence>
<evidence type="ECO:0000256" key="2">
    <source>
        <dbReference type="ARBA" id="ARBA00022448"/>
    </source>
</evidence>
<comment type="similarity">
    <text evidence="7">Belongs to the binding-protein-dependent transport system permease family.</text>
</comment>
<accession>A0A4R0XVQ7</accession>
<feature type="domain" description="ABC transmembrane type-1" evidence="8">
    <location>
        <begin position="124"/>
        <end position="325"/>
    </location>
</feature>
<comment type="subcellular location">
    <subcellularLocation>
        <location evidence="1 7">Cell membrane</location>
        <topology evidence="1 7">Multi-pass membrane protein</topology>
    </subcellularLocation>
</comment>
<dbReference type="InterPro" id="IPR000515">
    <property type="entry name" value="MetI-like"/>
</dbReference>
<keyword evidence="4 7" id="KW-0812">Transmembrane</keyword>
<keyword evidence="6 7" id="KW-0472">Membrane</keyword>
<feature type="transmembrane region" description="Helical" evidence="7">
    <location>
        <begin position="9"/>
        <end position="27"/>
    </location>
</feature>
<dbReference type="SUPFAM" id="SSF161098">
    <property type="entry name" value="MetI-like"/>
    <property type="match status" value="1"/>
</dbReference>
<comment type="caution">
    <text evidence="9">The sequence shown here is derived from an EMBL/GenBank/DDBJ whole genome shotgun (WGS) entry which is preliminary data.</text>
</comment>
<feature type="transmembrane region" description="Helical" evidence="7">
    <location>
        <begin position="262"/>
        <end position="289"/>
    </location>
</feature>
<feature type="transmembrane region" description="Helical" evidence="7">
    <location>
        <begin position="309"/>
        <end position="332"/>
    </location>
</feature>
<dbReference type="Proteomes" id="UP000294192">
    <property type="component" value="Unassembled WGS sequence"/>
</dbReference>
<protein>
    <recommendedName>
        <fullName evidence="8">ABC transmembrane type-1 domain-containing protein</fullName>
    </recommendedName>
</protein>
<dbReference type="Gene3D" id="1.10.3720.10">
    <property type="entry name" value="MetI-like"/>
    <property type="match status" value="1"/>
</dbReference>
<dbReference type="AlphaFoldDB" id="A0A4R0XVQ7"/>